<keyword evidence="8" id="KW-1185">Reference proteome</keyword>
<dbReference type="PANTHER" id="PTHR10133">
    <property type="entry name" value="DNA POLYMERASE I"/>
    <property type="match status" value="1"/>
</dbReference>
<dbReference type="Gene3D" id="3.30.70.370">
    <property type="match status" value="1"/>
</dbReference>
<proteinExistence type="inferred from homology"/>
<dbReference type="EC" id="2.7.7.7" evidence="2"/>
<dbReference type="SUPFAM" id="SSF53098">
    <property type="entry name" value="Ribonuclease H-like"/>
    <property type="match status" value="1"/>
</dbReference>
<name>A0ABT4BSZ3_9FIRM</name>
<dbReference type="EMBL" id="JAPOHA010000006">
    <property type="protein sequence ID" value="MCY1714021.1"/>
    <property type="molecule type" value="Genomic_DNA"/>
</dbReference>
<evidence type="ECO:0000313" key="7">
    <source>
        <dbReference type="EMBL" id="MCY1714021.1"/>
    </source>
</evidence>
<evidence type="ECO:0000259" key="6">
    <source>
        <dbReference type="SMART" id="SM00482"/>
    </source>
</evidence>
<evidence type="ECO:0000256" key="3">
    <source>
        <dbReference type="ARBA" id="ARBA00020311"/>
    </source>
</evidence>
<dbReference type="InterPro" id="IPR002298">
    <property type="entry name" value="DNA_polymerase_A"/>
</dbReference>
<evidence type="ECO:0000256" key="5">
    <source>
        <dbReference type="ARBA" id="ARBA00049244"/>
    </source>
</evidence>
<dbReference type="NCBIfam" id="NF011541">
    <property type="entry name" value="PRK14975.2-1"/>
    <property type="match status" value="1"/>
</dbReference>
<dbReference type="Gene3D" id="1.10.150.20">
    <property type="entry name" value="5' to 3' exonuclease, C-terminal subdomain"/>
    <property type="match status" value="1"/>
</dbReference>
<reference evidence="7 8" key="1">
    <citation type="submission" date="2022-11" db="EMBL/GenBank/DDBJ databases">
        <authorList>
            <person name="Caiyu Z."/>
        </authorList>
    </citation>
    <scope>NUCLEOTIDE SEQUENCE [LARGE SCALE GENOMIC DNA]</scope>
    <source>
        <strain evidence="7 8">YR-4</strain>
    </source>
</reference>
<evidence type="ECO:0000256" key="2">
    <source>
        <dbReference type="ARBA" id="ARBA00012417"/>
    </source>
</evidence>
<dbReference type="InterPro" id="IPR002562">
    <property type="entry name" value="3'-5'_exonuclease_dom"/>
</dbReference>
<evidence type="ECO:0000256" key="4">
    <source>
        <dbReference type="ARBA" id="ARBA00022705"/>
    </source>
</evidence>
<dbReference type="GO" id="GO:0004527">
    <property type="term" value="F:exonuclease activity"/>
    <property type="evidence" value="ECO:0007669"/>
    <property type="project" value="UniProtKB-KW"/>
</dbReference>
<dbReference type="InterPro" id="IPR012337">
    <property type="entry name" value="RNaseH-like_sf"/>
</dbReference>
<protein>
    <recommendedName>
        <fullName evidence="3">DNA polymerase I</fullName>
        <ecNumber evidence="2">2.7.7.7</ecNumber>
    </recommendedName>
</protein>
<dbReference type="InterPro" id="IPR001098">
    <property type="entry name" value="DNA-dir_DNA_pol_A_palm_dom"/>
</dbReference>
<comment type="catalytic activity">
    <reaction evidence="5">
        <text>DNA(n) + a 2'-deoxyribonucleoside 5'-triphosphate = DNA(n+1) + diphosphate</text>
        <dbReference type="Rhea" id="RHEA:22508"/>
        <dbReference type="Rhea" id="RHEA-COMP:17339"/>
        <dbReference type="Rhea" id="RHEA-COMP:17340"/>
        <dbReference type="ChEBI" id="CHEBI:33019"/>
        <dbReference type="ChEBI" id="CHEBI:61560"/>
        <dbReference type="ChEBI" id="CHEBI:173112"/>
        <dbReference type="EC" id="2.7.7.7"/>
    </reaction>
</comment>
<dbReference type="InterPro" id="IPR043502">
    <property type="entry name" value="DNA/RNA_pol_sf"/>
</dbReference>
<feature type="domain" description="DNA-directed DNA polymerase family A palm" evidence="6">
    <location>
        <begin position="398"/>
        <end position="616"/>
    </location>
</feature>
<keyword evidence="7" id="KW-0378">Hydrolase</keyword>
<dbReference type="SMART" id="SM00482">
    <property type="entry name" value="POLAc"/>
    <property type="match status" value="1"/>
</dbReference>
<comment type="caution">
    <text evidence="7">The sequence shown here is derived from an EMBL/GenBank/DDBJ whole genome shotgun (WGS) entry which is preliminary data.</text>
</comment>
<dbReference type="Pfam" id="PF01612">
    <property type="entry name" value="DNA_pol_A_exo1"/>
    <property type="match status" value="1"/>
</dbReference>
<dbReference type="Proteomes" id="UP001082703">
    <property type="component" value="Unassembled WGS sequence"/>
</dbReference>
<dbReference type="RefSeq" id="WP_268058074.1">
    <property type="nucleotide sequence ID" value="NZ_JAPOHA010000006.1"/>
</dbReference>
<organism evidence="7 8">
    <name type="scientific">Caproiciproducens galactitolivorans</name>
    <dbReference type="NCBI Taxonomy" id="642589"/>
    <lineage>
        <taxon>Bacteria</taxon>
        <taxon>Bacillati</taxon>
        <taxon>Bacillota</taxon>
        <taxon>Clostridia</taxon>
        <taxon>Eubacteriales</taxon>
        <taxon>Acutalibacteraceae</taxon>
        <taxon>Caproiciproducens</taxon>
    </lineage>
</organism>
<dbReference type="CDD" id="cd06139">
    <property type="entry name" value="DNA_polA_I_Ecoli_like_exo"/>
    <property type="match status" value="1"/>
</dbReference>
<dbReference type="Gene3D" id="1.20.1060.10">
    <property type="entry name" value="Taq DNA Polymerase, Chain T, domain 4"/>
    <property type="match status" value="1"/>
</dbReference>
<evidence type="ECO:0000256" key="1">
    <source>
        <dbReference type="ARBA" id="ARBA00007705"/>
    </source>
</evidence>
<dbReference type="PRINTS" id="PR00868">
    <property type="entry name" value="DNAPOLI"/>
</dbReference>
<dbReference type="Gene3D" id="3.30.420.10">
    <property type="entry name" value="Ribonuclease H-like superfamily/Ribonuclease H"/>
    <property type="match status" value="1"/>
</dbReference>
<keyword evidence="4" id="KW-0235">DNA replication</keyword>
<dbReference type="PANTHER" id="PTHR10133:SF27">
    <property type="entry name" value="DNA POLYMERASE NU"/>
    <property type="match status" value="1"/>
</dbReference>
<sequence>MPYRSILSLPDLQTYLSSTAVAAFDFETAPDDAYRSDDRAALDAHKSHIAGISFSVAEGDAVYLPLAHRVGENAAKQDAIWAWLKPGFFMNPAVIKIAHNLAFESAFLYAKGIVVQEPCYDTIAAAQLVYKNEKEFRSLGDCGLKTLVPEYFGEQLPSYTETVGGHHFDELDPQAERTVRYACADSDYALRLYHLFNGWFDRFLPKHRFITGKIESPTAVYVGLMRYNGLPIDRPLMEQKGLEAEKKLAELRRDIAFIIGDVPIGANASTAAFKKYLFDRLKLPKVKQTEKGRGVTKRAGGAFLPDPPERVALDDEALILLREYCEKNRPELVRLFELVQEYRRWGKIKSTYINGYLKYVNTVTGRIHPDLLPLATETGRFASKNPNCQNMPRAGADDIGVRNFIVAPEGKILLSLDFSQIELRVGAFYCKDEKMLETYRSGGDIHAQTTSVIYKIPLEQAKDKNAPQYKERRTIAKSCNFGTFFGLFPKGLQKTLKFKAGLDVSLDECDRIIRSLKSGYPRLSRWQEETKRRAEFRKYTETWLGRRRSLPGITSANWNVKSFAQRVALNTPIQGTAADILKLALGRIVRGLPEHPWLCPLLQIHDELVFELPENQLKKAVLFIKTCMETQPFEAFSVPIMAEAAAGKRFGELHELEGCL</sequence>
<accession>A0ABT4BSZ3</accession>
<comment type="similarity">
    <text evidence="1">Belongs to the DNA polymerase type-A family.</text>
</comment>
<dbReference type="SUPFAM" id="SSF56672">
    <property type="entry name" value="DNA/RNA polymerases"/>
    <property type="match status" value="1"/>
</dbReference>
<evidence type="ECO:0000313" key="8">
    <source>
        <dbReference type="Proteomes" id="UP001082703"/>
    </source>
</evidence>
<gene>
    <name evidence="7" type="ORF">OUY18_07115</name>
</gene>
<dbReference type="Pfam" id="PF00476">
    <property type="entry name" value="DNA_pol_A"/>
    <property type="match status" value="1"/>
</dbReference>
<keyword evidence="7" id="KW-0269">Exonuclease</keyword>
<dbReference type="InterPro" id="IPR036397">
    <property type="entry name" value="RNaseH_sf"/>
</dbReference>
<keyword evidence="7" id="KW-0540">Nuclease</keyword>